<dbReference type="GO" id="GO:0005737">
    <property type="term" value="C:cytoplasm"/>
    <property type="evidence" value="ECO:0007669"/>
    <property type="project" value="UniProtKB-SubCell"/>
</dbReference>
<dbReference type="GO" id="GO:0005524">
    <property type="term" value="F:ATP binding"/>
    <property type="evidence" value="ECO:0007669"/>
    <property type="project" value="UniProtKB-KW"/>
</dbReference>
<dbReference type="PANTHER" id="PTHR47633:SF4">
    <property type="entry name" value="MYOPALLADIN ISOFORM X1"/>
    <property type="match status" value="1"/>
</dbReference>
<evidence type="ECO:0000313" key="10">
    <source>
        <dbReference type="Ensembl" id="ENSHCOP00000013026.1"/>
    </source>
</evidence>
<accession>A0A3Q2Y628</accession>
<keyword evidence="11" id="KW-1185">Reference proteome</keyword>
<evidence type="ECO:0000313" key="11">
    <source>
        <dbReference type="Proteomes" id="UP000264820"/>
    </source>
</evidence>
<dbReference type="Gene3D" id="2.60.40.10">
    <property type="entry name" value="Immunoglobulins"/>
    <property type="match status" value="3"/>
</dbReference>
<dbReference type="FunFam" id="2.60.40.10:FF:000145">
    <property type="entry name" value="Myosin light chain kinase, smooth muscle"/>
    <property type="match status" value="1"/>
</dbReference>
<organism evidence="10 11">
    <name type="scientific">Hippocampus comes</name>
    <name type="common">Tiger tail seahorse</name>
    <dbReference type="NCBI Taxonomy" id="109280"/>
    <lineage>
        <taxon>Eukaryota</taxon>
        <taxon>Metazoa</taxon>
        <taxon>Chordata</taxon>
        <taxon>Craniata</taxon>
        <taxon>Vertebrata</taxon>
        <taxon>Euteleostomi</taxon>
        <taxon>Actinopterygii</taxon>
        <taxon>Neopterygii</taxon>
        <taxon>Teleostei</taxon>
        <taxon>Neoteleostei</taxon>
        <taxon>Acanthomorphata</taxon>
        <taxon>Syngnathiaria</taxon>
        <taxon>Syngnathiformes</taxon>
        <taxon>Syngnathoidei</taxon>
        <taxon>Syngnathidae</taxon>
        <taxon>Hippocampus</taxon>
    </lineage>
</organism>
<dbReference type="InterPro" id="IPR003599">
    <property type="entry name" value="Ig_sub"/>
</dbReference>
<keyword evidence="7" id="KW-1015">Disulfide bond</keyword>
<evidence type="ECO:0000256" key="2">
    <source>
        <dbReference type="ARBA" id="ARBA00006692"/>
    </source>
</evidence>
<evidence type="ECO:0000256" key="7">
    <source>
        <dbReference type="ARBA" id="ARBA00023157"/>
    </source>
</evidence>
<dbReference type="InterPro" id="IPR013098">
    <property type="entry name" value="Ig_I-set"/>
</dbReference>
<feature type="domain" description="Ig-like" evidence="9">
    <location>
        <begin position="40"/>
        <end position="132"/>
    </location>
</feature>
<feature type="domain" description="Ig-like" evidence="9">
    <location>
        <begin position="140"/>
        <end position="230"/>
    </location>
</feature>
<reference evidence="10" key="2">
    <citation type="submission" date="2025-09" db="UniProtKB">
        <authorList>
            <consortium name="Ensembl"/>
        </authorList>
    </citation>
    <scope>IDENTIFICATION</scope>
</reference>
<dbReference type="GeneTree" id="ENSGT00940000171516"/>
<comment type="subcellular location">
    <subcellularLocation>
        <location evidence="1">Cytoplasm</location>
    </subcellularLocation>
</comment>
<keyword evidence="6" id="KW-0067">ATP-binding</keyword>
<keyword evidence="4" id="KW-0677">Repeat</keyword>
<proteinExistence type="inferred from homology"/>
<keyword evidence="3" id="KW-0963">Cytoplasm</keyword>
<evidence type="ECO:0000256" key="1">
    <source>
        <dbReference type="ARBA" id="ARBA00004496"/>
    </source>
</evidence>
<protein>
    <recommendedName>
        <fullName evidence="9">Ig-like domain-containing protein</fullName>
    </recommendedName>
</protein>
<dbReference type="InterPro" id="IPR036179">
    <property type="entry name" value="Ig-like_dom_sf"/>
</dbReference>
<dbReference type="OMA" id="WFCNDIL"/>
<dbReference type="SMART" id="SM00408">
    <property type="entry name" value="IGc2"/>
    <property type="match status" value="3"/>
</dbReference>
<dbReference type="AlphaFoldDB" id="A0A3Q2Y628"/>
<dbReference type="InterPro" id="IPR007110">
    <property type="entry name" value="Ig-like_dom"/>
</dbReference>
<dbReference type="STRING" id="109280.ENSHCOP00000013026"/>
<evidence type="ECO:0000256" key="4">
    <source>
        <dbReference type="ARBA" id="ARBA00022737"/>
    </source>
</evidence>
<evidence type="ECO:0000256" key="8">
    <source>
        <dbReference type="ARBA" id="ARBA00023319"/>
    </source>
</evidence>
<evidence type="ECO:0000256" key="3">
    <source>
        <dbReference type="ARBA" id="ARBA00022490"/>
    </source>
</evidence>
<dbReference type="Proteomes" id="UP000264820">
    <property type="component" value="Unplaced"/>
</dbReference>
<dbReference type="Ensembl" id="ENSHCOT00000020231.1">
    <property type="protein sequence ID" value="ENSHCOP00000013026.1"/>
    <property type="gene ID" value="ENSHCOG00000016112.1"/>
</dbReference>
<evidence type="ECO:0000256" key="6">
    <source>
        <dbReference type="ARBA" id="ARBA00022840"/>
    </source>
</evidence>
<dbReference type="PANTHER" id="PTHR47633">
    <property type="entry name" value="IMMUNOGLOBULIN"/>
    <property type="match status" value="1"/>
</dbReference>
<dbReference type="SUPFAM" id="SSF48726">
    <property type="entry name" value="Immunoglobulin"/>
    <property type="match status" value="3"/>
</dbReference>
<dbReference type="PROSITE" id="PS50835">
    <property type="entry name" value="IG_LIKE"/>
    <property type="match status" value="3"/>
</dbReference>
<feature type="domain" description="Ig-like" evidence="9">
    <location>
        <begin position="260"/>
        <end position="322"/>
    </location>
</feature>
<dbReference type="FunFam" id="2.60.40.10:FF:000425">
    <property type="entry name" value="Myosin light chain kinase"/>
    <property type="match status" value="1"/>
</dbReference>
<dbReference type="FunFam" id="2.60.40.10:FF:000032">
    <property type="entry name" value="palladin isoform X1"/>
    <property type="match status" value="1"/>
</dbReference>
<comment type="similarity">
    <text evidence="2">Belongs to the protein kinase superfamily. CAMK Ser/Thr protein kinase family.</text>
</comment>
<evidence type="ECO:0000256" key="5">
    <source>
        <dbReference type="ARBA" id="ARBA00022741"/>
    </source>
</evidence>
<name>A0A3Q2Y628_HIPCM</name>
<dbReference type="InterPro" id="IPR003598">
    <property type="entry name" value="Ig_sub2"/>
</dbReference>
<evidence type="ECO:0000259" key="9">
    <source>
        <dbReference type="PROSITE" id="PS50835"/>
    </source>
</evidence>
<keyword evidence="8" id="KW-0393">Immunoglobulin domain</keyword>
<dbReference type="Pfam" id="PF07679">
    <property type="entry name" value="I-set"/>
    <property type="match status" value="3"/>
</dbReference>
<sequence>MEECGESRPQDCPELTSDWRISQTGEHKFISSLDALAQIPRVVKALESLNCPEGQTAMLECVVTAEPSPPEVTWFCNDILLETTAGKYRAEVDGLVHKLYVSSFTRTDVGVYKCVAKNKVGEGKSTDLCSFEFQKKKEKPVFLTQLSSVAAIAGESATFSVKVSGIPKPTVQWSRDGKTIKSSSVYKLVEEKEEFTLIINRVTSEHQGEYSCTASNRFGQTTCSTYLEVKKEDLSQAEKWVEKMFQYTEVRFHYQVVGDPVPKVQWFKGTVEIQSSPKRAVTTNPDGSGFITVKDVTQEDSGMYTCKASNQFGEASSGAELVVLRESRSVSHKQQVEVQKKSYKVSKTEQATESRLYQVSLPGQDGVRTLMESGQFFLLLMTTNTRNTFSSTCRPHNATALHQGPKTGRW</sequence>
<dbReference type="SMART" id="SM00409">
    <property type="entry name" value="IG"/>
    <property type="match status" value="3"/>
</dbReference>
<dbReference type="InterPro" id="IPR013783">
    <property type="entry name" value="Ig-like_fold"/>
</dbReference>
<reference evidence="10" key="1">
    <citation type="submission" date="2025-08" db="UniProtKB">
        <authorList>
            <consortium name="Ensembl"/>
        </authorList>
    </citation>
    <scope>IDENTIFICATION</scope>
</reference>
<keyword evidence="5" id="KW-0547">Nucleotide-binding</keyword>